<gene>
    <name evidence="1" type="ordered locus">AciX9_2023</name>
</gene>
<sequence length="115" mass="12632">MAVNLKLESIRLTISQMTSASNGNAEAECFIETLQAYEHMLMRQRLSIAMSVDDLAALDQRAKYCSSMLAGFAEDAPEEMAGWYHGALPINGSFALANLLSRLVMDFSEYLGISC</sequence>
<dbReference type="PaxDb" id="1198114-AciX9_2023"/>
<dbReference type="Proteomes" id="UP000000343">
    <property type="component" value="Chromosome"/>
</dbReference>
<evidence type="ECO:0000313" key="1">
    <source>
        <dbReference type="EMBL" id="ADW69068.1"/>
    </source>
</evidence>
<dbReference type="AlphaFoldDB" id="E8X1B4"/>
<dbReference type="HOGENOM" id="CLU_2105523_0_0_0"/>
<evidence type="ECO:0000313" key="2">
    <source>
        <dbReference type="Proteomes" id="UP000000343"/>
    </source>
</evidence>
<dbReference type="EMBL" id="CP002480">
    <property type="protein sequence ID" value="ADW69068.1"/>
    <property type="molecule type" value="Genomic_DNA"/>
</dbReference>
<protein>
    <submittedName>
        <fullName evidence="1">Uncharacterized protein</fullName>
    </submittedName>
</protein>
<dbReference type="KEGG" id="acm:AciX9_2023"/>
<proteinExistence type="predicted"/>
<keyword evidence="2" id="KW-1185">Reference proteome</keyword>
<reference evidence="2" key="1">
    <citation type="submission" date="2011-01" db="EMBL/GenBank/DDBJ databases">
        <title>Complete sequence of chromosome of Acidobacterium sp. MP5ACTX9.</title>
        <authorList>
            <consortium name="US DOE Joint Genome Institute"/>
            <person name="Lucas S."/>
            <person name="Copeland A."/>
            <person name="Lapidus A."/>
            <person name="Cheng J.-F."/>
            <person name="Goodwin L."/>
            <person name="Pitluck S."/>
            <person name="Teshima H."/>
            <person name="Detter J.C."/>
            <person name="Han C."/>
            <person name="Tapia R."/>
            <person name="Land M."/>
            <person name="Hauser L."/>
            <person name="Kyrpides N."/>
            <person name="Ivanova N."/>
            <person name="Ovchinnikova G."/>
            <person name="Pagani I."/>
            <person name="Rawat S.R."/>
            <person name="Mannisto M."/>
            <person name="Haggblom M.M."/>
            <person name="Woyke T."/>
        </authorList>
    </citation>
    <scope>NUCLEOTIDE SEQUENCE [LARGE SCALE GENOMIC DNA]</scope>
    <source>
        <strain evidence="2">MP5ACTX9</strain>
    </source>
</reference>
<organism evidence="2">
    <name type="scientific">Granulicella tundricola (strain ATCC BAA-1859 / DSM 23138 / MP5ACTX9)</name>
    <dbReference type="NCBI Taxonomy" id="1198114"/>
    <lineage>
        <taxon>Bacteria</taxon>
        <taxon>Pseudomonadati</taxon>
        <taxon>Acidobacteriota</taxon>
        <taxon>Terriglobia</taxon>
        <taxon>Terriglobales</taxon>
        <taxon>Acidobacteriaceae</taxon>
        <taxon>Granulicella</taxon>
    </lineage>
</organism>
<name>E8X1B4_GRATM</name>
<accession>E8X1B4</accession>